<evidence type="ECO:0000256" key="6">
    <source>
        <dbReference type="ARBA" id="ARBA00023239"/>
    </source>
</evidence>
<evidence type="ECO:0000256" key="9">
    <source>
        <dbReference type="HAMAP-Rule" id="MF_00446"/>
    </source>
</evidence>
<keyword evidence="7 9" id="KW-0704">Schiff base</keyword>
<dbReference type="PANTHER" id="PTHR21012">
    <property type="entry name" value="ASPARTATE 1-DECARBOXYLASE"/>
    <property type="match status" value="1"/>
</dbReference>
<dbReference type="GO" id="GO:0005829">
    <property type="term" value="C:cytosol"/>
    <property type="evidence" value="ECO:0007669"/>
    <property type="project" value="TreeGrafter"/>
</dbReference>
<proteinExistence type="inferred from homology"/>
<dbReference type="SUPFAM" id="SSF50692">
    <property type="entry name" value="ADC-like"/>
    <property type="match status" value="1"/>
</dbReference>
<dbReference type="GO" id="GO:0006523">
    <property type="term" value="P:alanine biosynthetic process"/>
    <property type="evidence" value="ECO:0007669"/>
    <property type="project" value="InterPro"/>
</dbReference>
<feature type="binding site" evidence="9 11">
    <location>
        <position position="57"/>
    </location>
    <ligand>
        <name>substrate</name>
    </ligand>
</feature>
<dbReference type="EMBL" id="BSDX01000001">
    <property type="protein sequence ID" value="GLI52754.1"/>
    <property type="molecule type" value="Genomic_DNA"/>
</dbReference>
<dbReference type="EC" id="4.1.1.11" evidence="9"/>
<keyword evidence="3 9" id="KW-0210">Decarboxylase</keyword>
<comment type="function">
    <text evidence="9">Catalyzes the pyruvoyl-dependent decarboxylation of aspartate to produce beta-alanine.</text>
</comment>
<keyword evidence="2 9" id="KW-0566">Pantothenate biosynthesis</keyword>
<evidence type="ECO:0000256" key="1">
    <source>
        <dbReference type="ARBA" id="ARBA00022490"/>
    </source>
</evidence>
<keyword evidence="15" id="KW-1185">Reference proteome</keyword>
<accession>A0A9W6GF18</accession>
<dbReference type="GO" id="GO:0004068">
    <property type="term" value="F:aspartate 1-decarboxylase activity"/>
    <property type="evidence" value="ECO:0007669"/>
    <property type="project" value="UniProtKB-UniRule"/>
</dbReference>
<evidence type="ECO:0000256" key="12">
    <source>
        <dbReference type="PIRSR" id="PIRSR006246-3"/>
    </source>
</evidence>
<dbReference type="HAMAP" id="MF_00446">
    <property type="entry name" value="PanD"/>
    <property type="match status" value="1"/>
</dbReference>
<feature type="active site" description="Schiff-base intermediate with substrate; via pyruvic acid" evidence="9 10">
    <location>
        <position position="25"/>
    </location>
</feature>
<dbReference type="InterPro" id="IPR009010">
    <property type="entry name" value="Asp_de-COase-like_dom_sf"/>
</dbReference>
<dbReference type="Pfam" id="PF02261">
    <property type="entry name" value="Asp_decarbox"/>
    <property type="match status" value="1"/>
</dbReference>
<evidence type="ECO:0000256" key="2">
    <source>
        <dbReference type="ARBA" id="ARBA00022655"/>
    </source>
</evidence>
<dbReference type="PIRSF" id="PIRSF006246">
    <property type="entry name" value="Asp_decarbox"/>
    <property type="match status" value="1"/>
</dbReference>
<comment type="subunit">
    <text evidence="9">Heterooctamer of four alpha and four beta subunits.</text>
</comment>
<protein>
    <recommendedName>
        <fullName evidence="9">Aspartate 1-decarboxylase</fullName>
        <ecNumber evidence="9">4.1.1.11</ecNumber>
    </recommendedName>
    <alternativeName>
        <fullName evidence="9">Aspartate alpha-decarboxylase</fullName>
    </alternativeName>
    <component>
        <recommendedName>
            <fullName evidence="9">Aspartate 1-decarboxylase beta chain</fullName>
        </recommendedName>
    </component>
    <component>
        <recommendedName>
            <fullName evidence="9">Aspartate 1-decarboxylase alpha chain</fullName>
        </recommendedName>
    </component>
</protein>
<dbReference type="CDD" id="cd06919">
    <property type="entry name" value="Asp_decarbox"/>
    <property type="match status" value="1"/>
</dbReference>
<feature type="binding site" evidence="9 11">
    <location>
        <begin position="73"/>
        <end position="75"/>
    </location>
    <ligand>
        <name>substrate</name>
    </ligand>
</feature>
<evidence type="ECO:0000256" key="13">
    <source>
        <dbReference type="PIRSR" id="PIRSR006246-5"/>
    </source>
</evidence>
<comment type="cofactor">
    <cofactor evidence="9 10">
        <name>pyruvate</name>
        <dbReference type="ChEBI" id="CHEBI:15361"/>
    </cofactor>
    <text evidence="9 10">Binds 1 pyruvoyl group covalently per subunit.</text>
</comment>
<dbReference type="InterPro" id="IPR003190">
    <property type="entry name" value="Asp_decarbox"/>
</dbReference>
<keyword evidence="5 9" id="KW-0865">Zymogen</keyword>
<feature type="chain" id="PRO_5041028373" description="Aspartate 1-decarboxylase alpha chain" evidence="9 13">
    <location>
        <begin position="25"/>
        <end position="127"/>
    </location>
</feature>
<keyword evidence="4 9" id="KW-0068">Autocatalytic cleavage</keyword>
<feature type="chain" id="PRO_5041028374" description="Aspartate 1-decarboxylase beta chain" evidence="9 13">
    <location>
        <begin position="1"/>
        <end position="24"/>
    </location>
</feature>
<comment type="subcellular location">
    <subcellularLocation>
        <location evidence="9">Cytoplasm</location>
    </subcellularLocation>
</comment>
<sequence length="127" mass="14223">MLRSFLRAKLHLAKVTEANLFYEGSISVDVELLELAGILPYERVWISNMNNGERFDTYVIPAAKGSRTIGLNGPAAKKAKVGDRIVIFSYGYLLENEIPLHKPKIIILDENNNPVKIYSASIYPESV</sequence>
<reference evidence="14" key="1">
    <citation type="submission" date="2022-12" db="EMBL/GenBank/DDBJ databases">
        <title>Reference genome sequencing for broad-spectrum identification of bacterial and archaeal isolates by mass spectrometry.</title>
        <authorList>
            <person name="Sekiguchi Y."/>
            <person name="Tourlousse D.M."/>
        </authorList>
    </citation>
    <scope>NUCLEOTIDE SEQUENCE</scope>
    <source>
        <strain evidence="14">TSL-P1</strain>
    </source>
</reference>
<gene>
    <name evidence="9 14" type="primary">panD</name>
    <name evidence="14" type="ORF">TISLANDTSLP1_04470</name>
</gene>
<keyword evidence="6 9" id="KW-0456">Lyase</keyword>
<comment type="caution">
    <text evidence="14">The sequence shown here is derived from an EMBL/GenBank/DDBJ whole genome shotgun (WGS) entry which is preliminary data.</text>
</comment>
<dbReference type="Gene3D" id="2.40.40.20">
    <property type="match status" value="1"/>
</dbReference>
<dbReference type="AlphaFoldDB" id="A0A9W6GF18"/>
<evidence type="ECO:0000256" key="7">
    <source>
        <dbReference type="ARBA" id="ARBA00023270"/>
    </source>
</evidence>
<evidence type="ECO:0000256" key="3">
    <source>
        <dbReference type="ARBA" id="ARBA00022793"/>
    </source>
</evidence>
<comment type="pathway">
    <text evidence="9">Cofactor biosynthesis; (R)-pantothenate biosynthesis; beta-alanine from L-aspartate: step 1/1.</text>
</comment>
<comment type="PTM">
    <text evidence="9 12">Is synthesized initially as an inactive proenzyme, which is activated by self-cleavage at a specific serine bond to produce a beta-subunit with a hydroxyl group at its C-terminus and an alpha-subunit with a pyruvoyl group at its N-terminus.</text>
</comment>
<dbReference type="NCBIfam" id="TIGR00223">
    <property type="entry name" value="panD"/>
    <property type="match status" value="1"/>
</dbReference>
<dbReference type="Proteomes" id="UP001144297">
    <property type="component" value="Unassembled WGS sequence"/>
</dbReference>
<dbReference type="PANTHER" id="PTHR21012:SF0">
    <property type="entry name" value="ASPARTATE 1-DECARBOXYLASE"/>
    <property type="match status" value="1"/>
</dbReference>
<feature type="active site" description="Proton donor" evidence="9 10">
    <location>
        <position position="58"/>
    </location>
</feature>
<dbReference type="GO" id="GO:0015940">
    <property type="term" value="P:pantothenate biosynthetic process"/>
    <property type="evidence" value="ECO:0007669"/>
    <property type="project" value="UniProtKB-UniRule"/>
</dbReference>
<evidence type="ECO:0000256" key="10">
    <source>
        <dbReference type="PIRSR" id="PIRSR006246-1"/>
    </source>
</evidence>
<comment type="similarity">
    <text evidence="9">Belongs to the PanD family.</text>
</comment>
<evidence type="ECO:0000256" key="5">
    <source>
        <dbReference type="ARBA" id="ARBA00023145"/>
    </source>
</evidence>
<name>A0A9W6GF18_9BACT</name>
<comment type="catalytic activity">
    <reaction evidence="9">
        <text>L-aspartate + H(+) = beta-alanine + CO2</text>
        <dbReference type="Rhea" id="RHEA:19497"/>
        <dbReference type="ChEBI" id="CHEBI:15378"/>
        <dbReference type="ChEBI" id="CHEBI:16526"/>
        <dbReference type="ChEBI" id="CHEBI:29991"/>
        <dbReference type="ChEBI" id="CHEBI:57966"/>
        <dbReference type="EC" id="4.1.1.11"/>
    </reaction>
</comment>
<feature type="modified residue" description="Pyruvic acid (Ser)" evidence="9 12">
    <location>
        <position position="25"/>
    </location>
</feature>
<evidence type="ECO:0000256" key="4">
    <source>
        <dbReference type="ARBA" id="ARBA00022813"/>
    </source>
</evidence>
<evidence type="ECO:0000313" key="15">
    <source>
        <dbReference type="Proteomes" id="UP001144297"/>
    </source>
</evidence>
<keyword evidence="8 9" id="KW-0670">Pyruvate</keyword>
<evidence type="ECO:0000313" key="14">
    <source>
        <dbReference type="EMBL" id="GLI52754.1"/>
    </source>
</evidence>
<evidence type="ECO:0000256" key="11">
    <source>
        <dbReference type="PIRSR" id="PIRSR006246-2"/>
    </source>
</evidence>
<organism evidence="14 15">
    <name type="scientific">Thermodesulfovibrio yellowstonii</name>
    <dbReference type="NCBI Taxonomy" id="28262"/>
    <lineage>
        <taxon>Bacteria</taxon>
        <taxon>Pseudomonadati</taxon>
        <taxon>Nitrospirota</taxon>
        <taxon>Thermodesulfovibrionia</taxon>
        <taxon>Thermodesulfovibrionales</taxon>
        <taxon>Thermodesulfovibrionaceae</taxon>
        <taxon>Thermodesulfovibrio</taxon>
    </lineage>
</organism>
<keyword evidence="1 9" id="KW-0963">Cytoplasm</keyword>
<evidence type="ECO:0000256" key="8">
    <source>
        <dbReference type="ARBA" id="ARBA00023317"/>
    </source>
</evidence>